<protein>
    <recommendedName>
        <fullName evidence="3">F-box domain-containing protein</fullName>
    </recommendedName>
</protein>
<sequence>MQRVPCGSPGSLPVPGRVPHELIPTILGNLVPKFLPPPTVLGSADVARWKAFRKEQHAFANFSMVSRPWRAMSLPLLLHTVVVLVFDDRVESIRKLLETYGHSVRVMVLWEPLDTDRQLYTALLRRLLLQNSFAAVINQCFTLVDRLERLECYNARRTLDLDNTSLFTSIQVPKIRSVKLQFGTGRDPNLHETLSQVAPHIEELELCSWMWWVPSSTQSKDFNVYPRLKSLTLRDCCAGLQDMATLLKGTPNLRKLVILNPTNLSSRELAVLFERDSFGSCLDHLAVSRLDPSDFLANCPFLKTFVALSQCTSHCLTVLPETLERLALTVRVSPWATHRPFSPPNALASHITSQRARQLKHVAVITNVSSGYSIGDILGQEIHAAMEIACKSAGVTLSHLSTDTNVQDLSEWADIIELLRED</sequence>
<accession>A0A0C9WDM6</accession>
<dbReference type="HOGENOM" id="CLU_650617_0_0_1"/>
<evidence type="ECO:0008006" key="3">
    <source>
        <dbReference type="Google" id="ProtNLM"/>
    </source>
</evidence>
<evidence type="ECO:0000313" key="2">
    <source>
        <dbReference type="Proteomes" id="UP000053820"/>
    </source>
</evidence>
<dbReference type="AlphaFoldDB" id="A0A0C9WDM6"/>
<name>A0A0C9WDM6_9AGAM</name>
<dbReference type="EMBL" id="KN839852">
    <property type="protein sequence ID" value="KIJ63161.1"/>
    <property type="molecule type" value="Genomic_DNA"/>
</dbReference>
<keyword evidence="2" id="KW-1185">Reference proteome</keyword>
<dbReference type="SUPFAM" id="SSF52047">
    <property type="entry name" value="RNI-like"/>
    <property type="match status" value="1"/>
</dbReference>
<proteinExistence type="predicted"/>
<dbReference type="Gene3D" id="3.80.10.10">
    <property type="entry name" value="Ribonuclease Inhibitor"/>
    <property type="match status" value="1"/>
</dbReference>
<organism evidence="1 2">
    <name type="scientific">Hydnomerulius pinastri MD-312</name>
    <dbReference type="NCBI Taxonomy" id="994086"/>
    <lineage>
        <taxon>Eukaryota</taxon>
        <taxon>Fungi</taxon>
        <taxon>Dikarya</taxon>
        <taxon>Basidiomycota</taxon>
        <taxon>Agaricomycotina</taxon>
        <taxon>Agaricomycetes</taxon>
        <taxon>Agaricomycetidae</taxon>
        <taxon>Boletales</taxon>
        <taxon>Boletales incertae sedis</taxon>
        <taxon>Leucogyrophana</taxon>
    </lineage>
</organism>
<dbReference type="InterPro" id="IPR032675">
    <property type="entry name" value="LRR_dom_sf"/>
</dbReference>
<reference evidence="1 2" key="1">
    <citation type="submission" date="2014-04" db="EMBL/GenBank/DDBJ databases">
        <title>Evolutionary Origins and Diversification of the Mycorrhizal Mutualists.</title>
        <authorList>
            <consortium name="DOE Joint Genome Institute"/>
            <consortium name="Mycorrhizal Genomics Consortium"/>
            <person name="Kohler A."/>
            <person name="Kuo A."/>
            <person name="Nagy L.G."/>
            <person name="Floudas D."/>
            <person name="Copeland A."/>
            <person name="Barry K.W."/>
            <person name="Cichocki N."/>
            <person name="Veneault-Fourrey C."/>
            <person name="LaButti K."/>
            <person name="Lindquist E.A."/>
            <person name="Lipzen A."/>
            <person name="Lundell T."/>
            <person name="Morin E."/>
            <person name="Murat C."/>
            <person name="Riley R."/>
            <person name="Ohm R."/>
            <person name="Sun H."/>
            <person name="Tunlid A."/>
            <person name="Henrissat B."/>
            <person name="Grigoriev I.V."/>
            <person name="Hibbett D.S."/>
            <person name="Martin F."/>
        </authorList>
    </citation>
    <scope>NUCLEOTIDE SEQUENCE [LARGE SCALE GENOMIC DNA]</scope>
    <source>
        <strain evidence="1 2">MD-312</strain>
    </source>
</reference>
<dbReference type="OrthoDB" id="10569331at2759"/>
<gene>
    <name evidence="1" type="ORF">HYDPIDRAFT_113758</name>
</gene>
<dbReference type="Proteomes" id="UP000053820">
    <property type="component" value="Unassembled WGS sequence"/>
</dbReference>
<evidence type="ECO:0000313" key="1">
    <source>
        <dbReference type="EMBL" id="KIJ63161.1"/>
    </source>
</evidence>